<protein>
    <recommendedName>
        <fullName evidence="1">methionyl-tRNA formyltransferase</fullName>
        <ecNumber evidence="1">2.1.2.9</ecNumber>
    </recommendedName>
</protein>
<dbReference type="AlphaFoldDB" id="A0A6A6UYK5"/>
<dbReference type="InterPro" id="IPR002376">
    <property type="entry name" value="Formyl_transf_N"/>
</dbReference>
<evidence type="ECO:0000256" key="1">
    <source>
        <dbReference type="ARBA" id="ARBA00012261"/>
    </source>
</evidence>
<dbReference type="Proteomes" id="UP000799440">
    <property type="component" value="Unassembled WGS sequence"/>
</dbReference>
<dbReference type="GO" id="GO:0004479">
    <property type="term" value="F:methionyl-tRNA formyltransferase activity"/>
    <property type="evidence" value="ECO:0007669"/>
    <property type="project" value="UniProtKB-EC"/>
</dbReference>
<evidence type="ECO:0000259" key="2">
    <source>
        <dbReference type="Pfam" id="PF00551"/>
    </source>
</evidence>
<reference evidence="3" key="1">
    <citation type="journal article" date="2020" name="Stud. Mycol.">
        <title>101 Dothideomycetes genomes: a test case for predicting lifestyles and emergence of pathogens.</title>
        <authorList>
            <person name="Haridas S."/>
            <person name="Albert R."/>
            <person name="Binder M."/>
            <person name="Bloem J."/>
            <person name="Labutti K."/>
            <person name="Salamov A."/>
            <person name="Andreopoulos B."/>
            <person name="Baker S."/>
            <person name="Barry K."/>
            <person name="Bills G."/>
            <person name="Bluhm B."/>
            <person name="Cannon C."/>
            <person name="Castanera R."/>
            <person name="Culley D."/>
            <person name="Daum C."/>
            <person name="Ezra D."/>
            <person name="Gonzalez J."/>
            <person name="Henrissat B."/>
            <person name="Kuo A."/>
            <person name="Liang C."/>
            <person name="Lipzen A."/>
            <person name="Lutzoni F."/>
            <person name="Magnuson J."/>
            <person name="Mondo S."/>
            <person name="Nolan M."/>
            <person name="Ohm R."/>
            <person name="Pangilinan J."/>
            <person name="Park H.-J."/>
            <person name="Ramirez L."/>
            <person name="Alfaro M."/>
            <person name="Sun H."/>
            <person name="Tritt A."/>
            <person name="Yoshinaga Y."/>
            <person name="Zwiers L.-H."/>
            <person name="Turgeon B."/>
            <person name="Goodwin S."/>
            <person name="Spatafora J."/>
            <person name="Crous P."/>
            <person name="Grigoriev I."/>
        </authorList>
    </citation>
    <scope>NUCLEOTIDE SEQUENCE</scope>
    <source>
        <strain evidence="3">CBS 119925</strain>
    </source>
</reference>
<evidence type="ECO:0000313" key="4">
    <source>
        <dbReference type="Proteomes" id="UP000799440"/>
    </source>
</evidence>
<dbReference type="SUPFAM" id="SSF53328">
    <property type="entry name" value="Formyltransferase"/>
    <property type="match status" value="1"/>
</dbReference>
<sequence length="347" mass="37149">MLSATSISLRSLLRAGLSRRCFSHASVAPLSILFCGSDEFSIASLRALHQAQQLDRNLIRSIEVVHRPAKRTGRGLKVVREVPIKRIATRELALVTHEVDTFTGWTPPSAFDIVIAVSFGRLVPPRILNAAQYGGLNVHPSLLPDLRGPAPIHHTLLKKRARTGVTVQTLHPEHFDHGTILGQTPPPGIDVPEGATTDQLVKQLGALGGEMLVSVLKAGAFVPPVKDAGWYGASGGPVEHAEKISSSHRAVDFGTATADDILTRHRVLGDLWCLLPRTGERVILNEIRAGKEDAAGDGPVGIFVAEDGRDDLLARTADGQLLSIVSSTIAGGKRGTGNDHIVHVVRR</sequence>
<dbReference type="PANTHER" id="PTHR11138:SF5">
    <property type="entry name" value="METHIONYL-TRNA FORMYLTRANSFERASE, MITOCHONDRIAL"/>
    <property type="match status" value="1"/>
</dbReference>
<dbReference type="GO" id="GO:0005739">
    <property type="term" value="C:mitochondrion"/>
    <property type="evidence" value="ECO:0007669"/>
    <property type="project" value="TreeGrafter"/>
</dbReference>
<dbReference type="EMBL" id="MU006608">
    <property type="protein sequence ID" value="KAF2742480.1"/>
    <property type="molecule type" value="Genomic_DNA"/>
</dbReference>
<gene>
    <name evidence="3" type="ORF">M011DRAFT_412628</name>
</gene>
<dbReference type="PANTHER" id="PTHR11138">
    <property type="entry name" value="METHIONYL-TRNA FORMYLTRANSFERASE"/>
    <property type="match status" value="1"/>
</dbReference>
<accession>A0A6A6UYK5</accession>
<dbReference type="OrthoDB" id="10268103at2759"/>
<keyword evidence="4" id="KW-1185">Reference proteome</keyword>
<dbReference type="CDD" id="cd08646">
    <property type="entry name" value="FMT_core_Met-tRNA-FMT_N"/>
    <property type="match status" value="1"/>
</dbReference>
<dbReference type="InterPro" id="IPR041711">
    <property type="entry name" value="Met-tRNA-FMT_N"/>
</dbReference>
<dbReference type="InterPro" id="IPR036477">
    <property type="entry name" value="Formyl_transf_N_sf"/>
</dbReference>
<evidence type="ECO:0000313" key="3">
    <source>
        <dbReference type="EMBL" id="KAF2742480.1"/>
    </source>
</evidence>
<organism evidence="3 4">
    <name type="scientific">Sporormia fimetaria CBS 119925</name>
    <dbReference type="NCBI Taxonomy" id="1340428"/>
    <lineage>
        <taxon>Eukaryota</taxon>
        <taxon>Fungi</taxon>
        <taxon>Dikarya</taxon>
        <taxon>Ascomycota</taxon>
        <taxon>Pezizomycotina</taxon>
        <taxon>Dothideomycetes</taxon>
        <taxon>Pleosporomycetidae</taxon>
        <taxon>Pleosporales</taxon>
        <taxon>Sporormiaceae</taxon>
        <taxon>Sporormia</taxon>
    </lineage>
</organism>
<name>A0A6A6UYK5_9PLEO</name>
<dbReference type="EC" id="2.1.2.9" evidence="1"/>
<dbReference type="Pfam" id="PF00551">
    <property type="entry name" value="Formyl_trans_N"/>
    <property type="match status" value="1"/>
</dbReference>
<proteinExistence type="predicted"/>
<feature type="domain" description="Formyl transferase N-terminal" evidence="2">
    <location>
        <begin position="32"/>
        <end position="216"/>
    </location>
</feature>
<dbReference type="Gene3D" id="3.40.50.12230">
    <property type="match status" value="1"/>
</dbReference>